<protein>
    <submittedName>
        <fullName evidence="2">Uncharacterized protein</fullName>
    </submittedName>
</protein>
<dbReference type="AlphaFoldDB" id="X1R717"/>
<reference evidence="2" key="1">
    <citation type="journal article" date="2014" name="Front. Microbiol.">
        <title>High frequency of phylogenetically diverse reductive dehalogenase-homologous genes in deep subseafloor sedimentary metagenomes.</title>
        <authorList>
            <person name="Kawai M."/>
            <person name="Futagami T."/>
            <person name="Toyoda A."/>
            <person name="Takaki Y."/>
            <person name="Nishi S."/>
            <person name="Hori S."/>
            <person name="Arai W."/>
            <person name="Tsubouchi T."/>
            <person name="Morono Y."/>
            <person name="Uchiyama I."/>
            <person name="Ito T."/>
            <person name="Fujiyama A."/>
            <person name="Inagaki F."/>
            <person name="Takami H."/>
        </authorList>
    </citation>
    <scope>NUCLEOTIDE SEQUENCE</scope>
    <source>
        <strain evidence="2">Expedition CK06-06</strain>
    </source>
</reference>
<feature type="compositionally biased region" description="Basic and acidic residues" evidence="1">
    <location>
        <begin position="24"/>
        <end position="47"/>
    </location>
</feature>
<dbReference type="EMBL" id="BARV01043399">
    <property type="protein sequence ID" value="GAI62821.1"/>
    <property type="molecule type" value="Genomic_DNA"/>
</dbReference>
<proteinExistence type="predicted"/>
<organism evidence="2">
    <name type="scientific">marine sediment metagenome</name>
    <dbReference type="NCBI Taxonomy" id="412755"/>
    <lineage>
        <taxon>unclassified sequences</taxon>
        <taxon>metagenomes</taxon>
        <taxon>ecological metagenomes</taxon>
    </lineage>
</organism>
<accession>X1R717</accession>
<sequence length="47" mass="5391">MDGLNEQKKGVEMLGVGSDSNDSDLDKEMQEFEKQNRENKEFLEGLK</sequence>
<name>X1R717_9ZZZZ</name>
<comment type="caution">
    <text evidence="2">The sequence shown here is derived from an EMBL/GenBank/DDBJ whole genome shotgun (WGS) entry which is preliminary data.</text>
</comment>
<evidence type="ECO:0000313" key="2">
    <source>
        <dbReference type="EMBL" id="GAI62821.1"/>
    </source>
</evidence>
<evidence type="ECO:0000256" key="1">
    <source>
        <dbReference type="SAM" id="MobiDB-lite"/>
    </source>
</evidence>
<feature type="region of interest" description="Disordered" evidence="1">
    <location>
        <begin position="1"/>
        <end position="47"/>
    </location>
</feature>
<feature type="compositionally biased region" description="Basic and acidic residues" evidence="1">
    <location>
        <begin position="1"/>
        <end position="11"/>
    </location>
</feature>
<gene>
    <name evidence="2" type="ORF">S06H3_64804</name>
</gene>